<dbReference type="PANTHER" id="PTHR43712:SF2">
    <property type="entry name" value="O-METHYLTRANSFERASE CICE"/>
    <property type="match status" value="1"/>
</dbReference>
<dbReference type="SUPFAM" id="SSF46785">
    <property type="entry name" value="Winged helix' DNA-binding domain"/>
    <property type="match status" value="1"/>
</dbReference>
<dbReference type="PROSITE" id="PS51683">
    <property type="entry name" value="SAM_OMT_II"/>
    <property type="match status" value="1"/>
</dbReference>
<evidence type="ECO:0000256" key="2">
    <source>
        <dbReference type="ARBA" id="ARBA00022679"/>
    </source>
</evidence>
<dbReference type="PANTHER" id="PTHR43712">
    <property type="entry name" value="PUTATIVE (AFU_ORTHOLOGUE AFUA_4G14580)-RELATED"/>
    <property type="match status" value="1"/>
</dbReference>
<dbReference type="Pfam" id="PF08100">
    <property type="entry name" value="Dimerisation"/>
    <property type="match status" value="1"/>
</dbReference>
<dbReference type="InterPro" id="IPR001077">
    <property type="entry name" value="COMT_C"/>
</dbReference>
<reference evidence="7" key="2">
    <citation type="submission" date="2020-09" db="EMBL/GenBank/DDBJ databases">
        <authorList>
            <person name="Sun Q."/>
            <person name="Zhou Y."/>
        </authorList>
    </citation>
    <scope>NUCLEOTIDE SEQUENCE</scope>
    <source>
        <strain evidence="7">CGMCC 4.7312</strain>
    </source>
</reference>
<accession>A0A917U256</accession>
<sequence length="356" mass="38271">MAPTTSNPQPGLRHRMQHLVYGFFTAQTLHVAARLRIPDLLADGKADVAALAEATDTHAPSLRRLLRALVFLEVLEEPEHGIFVLTEQGELLRSDAIGSMRELVLLLSGPESWAAWGQLEHSVRTGEVAWEHAHGQSCFAYLAANPRRQAAFNAAMAEGSRAFVPTLLCTYDFSDLETVVDVGGGSGDLLAGVLAAHPRLRGTVFDTPDGVADAARTLAAQGVADRCEVRAGDFLRSVPSGADAYLLKSVLHDWDDDQCVAVLRTVHRATRPDSRILLVESAMPPTVSTSPSIAQVVMNDLNMMVCHGGRERTVAEFRELLRAAGFQLESVAPCPAPSVMCVLEATPVPVTNGTQP</sequence>
<evidence type="ECO:0000313" key="8">
    <source>
        <dbReference type="Proteomes" id="UP000608890"/>
    </source>
</evidence>
<dbReference type="CDD" id="cd02440">
    <property type="entry name" value="AdoMet_MTases"/>
    <property type="match status" value="1"/>
</dbReference>
<dbReference type="GO" id="GO:0046983">
    <property type="term" value="F:protein dimerization activity"/>
    <property type="evidence" value="ECO:0007669"/>
    <property type="project" value="InterPro"/>
</dbReference>
<dbReference type="SUPFAM" id="SSF53335">
    <property type="entry name" value="S-adenosyl-L-methionine-dependent methyltransferases"/>
    <property type="match status" value="1"/>
</dbReference>
<name>A0A917U256_9ACTN</name>
<evidence type="ECO:0000256" key="1">
    <source>
        <dbReference type="ARBA" id="ARBA00022603"/>
    </source>
</evidence>
<dbReference type="GO" id="GO:0032259">
    <property type="term" value="P:methylation"/>
    <property type="evidence" value="ECO:0007669"/>
    <property type="project" value="UniProtKB-KW"/>
</dbReference>
<feature type="active site" description="Proton acceptor" evidence="4">
    <location>
        <position position="252"/>
    </location>
</feature>
<dbReference type="InterPro" id="IPR036388">
    <property type="entry name" value="WH-like_DNA-bd_sf"/>
</dbReference>
<feature type="domain" description="O-methyltransferase dimerisation" evidence="6">
    <location>
        <begin position="18"/>
        <end position="92"/>
    </location>
</feature>
<organism evidence="7 8">
    <name type="scientific">Micromonospora sonchi</name>
    <dbReference type="NCBI Taxonomy" id="1763543"/>
    <lineage>
        <taxon>Bacteria</taxon>
        <taxon>Bacillati</taxon>
        <taxon>Actinomycetota</taxon>
        <taxon>Actinomycetes</taxon>
        <taxon>Micromonosporales</taxon>
        <taxon>Micromonosporaceae</taxon>
        <taxon>Micromonospora</taxon>
    </lineage>
</organism>
<dbReference type="Gene3D" id="3.40.50.150">
    <property type="entry name" value="Vaccinia Virus protein VP39"/>
    <property type="match status" value="1"/>
</dbReference>
<feature type="domain" description="O-methyltransferase C-terminal" evidence="5">
    <location>
        <begin position="116"/>
        <end position="327"/>
    </location>
</feature>
<dbReference type="GO" id="GO:0008171">
    <property type="term" value="F:O-methyltransferase activity"/>
    <property type="evidence" value="ECO:0007669"/>
    <property type="project" value="InterPro"/>
</dbReference>
<evidence type="ECO:0000259" key="5">
    <source>
        <dbReference type="Pfam" id="PF00891"/>
    </source>
</evidence>
<comment type="caution">
    <text evidence="7">The sequence shown here is derived from an EMBL/GenBank/DDBJ whole genome shotgun (WGS) entry which is preliminary data.</text>
</comment>
<dbReference type="InterPro" id="IPR016461">
    <property type="entry name" value="COMT-like"/>
</dbReference>
<keyword evidence="2" id="KW-0808">Transferase</keyword>
<keyword evidence="3" id="KW-0949">S-adenosyl-L-methionine</keyword>
<proteinExistence type="predicted"/>
<dbReference type="PIRSF" id="PIRSF005739">
    <property type="entry name" value="O-mtase"/>
    <property type="match status" value="1"/>
</dbReference>
<evidence type="ECO:0000313" key="7">
    <source>
        <dbReference type="EMBL" id="GGM52572.1"/>
    </source>
</evidence>
<dbReference type="AlphaFoldDB" id="A0A917U256"/>
<dbReference type="Gene3D" id="1.10.287.1350">
    <property type="match status" value="1"/>
</dbReference>
<dbReference type="Gene3D" id="1.10.10.10">
    <property type="entry name" value="Winged helix-like DNA-binding domain superfamily/Winged helix DNA-binding domain"/>
    <property type="match status" value="1"/>
</dbReference>
<reference evidence="7" key="1">
    <citation type="journal article" date="2014" name="Int. J. Syst. Evol. Microbiol.">
        <title>Complete genome sequence of Corynebacterium casei LMG S-19264T (=DSM 44701T), isolated from a smear-ripened cheese.</title>
        <authorList>
            <consortium name="US DOE Joint Genome Institute (JGI-PGF)"/>
            <person name="Walter F."/>
            <person name="Albersmeier A."/>
            <person name="Kalinowski J."/>
            <person name="Ruckert C."/>
        </authorList>
    </citation>
    <scope>NUCLEOTIDE SEQUENCE</scope>
    <source>
        <strain evidence="7">CGMCC 4.7312</strain>
    </source>
</reference>
<dbReference type="EMBL" id="BMNB01000021">
    <property type="protein sequence ID" value="GGM52572.1"/>
    <property type="molecule type" value="Genomic_DNA"/>
</dbReference>
<dbReference type="InterPro" id="IPR012967">
    <property type="entry name" value="COMT_dimerisation"/>
</dbReference>
<gene>
    <name evidence="7" type="ORF">GCM10011608_41850</name>
</gene>
<evidence type="ECO:0000256" key="3">
    <source>
        <dbReference type="ARBA" id="ARBA00022691"/>
    </source>
</evidence>
<dbReference type="RefSeq" id="WP_189046936.1">
    <property type="nucleotide sequence ID" value="NZ_BMNB01000021.1"/>
</dbReference>
<protein>
    <submittedName>
        <fullName evidence="7">Methyltransferase</fullName>
    </submittedName>
</protein>
<dbReference type="InterPro" id="IPR029063">
    <property type="entry name" value="SAM-dependent_MTases_sf"/>
</dbReference>
<keyword evidence="1 7" id="KW-0489">Methyltransferase</keyword>
<evidence type="ECO:0000256" key="4">
    <source>
        <dbReference type="PIRSR" id="PIRSR005739-1"/>
    </source>
</evidence>
<dbReference type="Pfam" id="PF00891">
    <property type="entry name" value="Methyltransf_2"/>
    <property type="match status" value="1"/>
</dbReference>
<keyword evidence="8" id="KW-1185">Reference proteome</keyword>
<evidence type="ECO:0000259" key="6">
    <source>
        <dbReference type="Pfam" id="PF08100"/>
    </source>
</evidence>
<dbReference type="InterPro" id="IPR036390">
    <property type="entry name" value="WH_DNA-bd_sf"/>
</dbReference>
<dbReference type="Proteomes" id="UP000608890">
    <property type="component" value="Unassembled WGS sequence"/>
</dbReference>